<comment type="caution">
    <text evidence="2">The sequence shown here is derived from an EMBL/GenBank/DDBJ whole genome shotgun (WGS) entry which is preliminary data.</text>
</comment>
<dbReference type="EMBL" id="JAPWTK010000170">
    <property type="protein sequence ID" value="KAJ8947078.1"/>
    <property type="molecule type" value="Genomic_DNA"/>
</dbReference>
<feature type="compositionally biased region" description="Basic and acidic residues" evidence="1">
    <location>
        <begin position="54"/>
        <end position="78"/>
    </location>
</feature>
<feature type="compositionally biased region" description="Basic and acidic residues" evidence="1">
    <location>
        <begin position="87"/>
        <end position="99"/>
    </location>
</feature>
<sequence>MYVPGGKGRTCKERAKQNRKLLFGSAPLKNKFHTHEKDTSINPLPKPVSPEPPRSQESHSHTEKEVKCVTRVSFRERLTNGSSFESEVGKEAPLAKEESESPEDAEEPPPEESKEPEST</sequence>
<evidence type="ECO:0000313" key="2">
    <source>
        <dbReference type="EMBL" id="KAJ8947078.1"/>
    </source>
</evidence>
<reference evidence="2" key="1">
    <citation type="journal article" date="2023" name="Insect Mol. Biol.">
        <title>Genome sequencing provides insights into the evolution of gene families encoding plant cell wall-degrading enzymes in longhorned beetles.</title>
        <authorList>
            <person name="Shin N.R."/>
            <person name="Okamura Y."/>
            <person name="Kirsch R."/>
            <person name="Pauchet Y."/>
        </authorList>
    </citation>
    <scope>NUCLEOTIDE SEQUENCE</scope>
    <source>
        <strain evidence="2">AMC_N1</strain>
    </source>
</reference>
<proteinExistence type="predicted"/>
<dbReference type="Proteomes" id="UP001162162">
    <property type="component" value="Unassembled WGS sequence"/>
</dbReference>
<dbReference type="AlphaFoldDB" id="A0AAV8Y6P9"/>
<name>A0AAV8Y6P9_9CUCU</name>
<gene>
    <name evidence="2" type="ORF">NQ318_019973</name>
</gene>
<accession>A0AAV8Y6P9</accession>
<feature type="region of interest" description="Disordered" evidence="1">
    <location>
        <begin position="1"/>
        <end position="119"/>
    </location>
</feature>
<keyword evidence="3" id="KW-1185">Reference proteome</keyword>
<evidence type="ECO:0000313" key="3">
    <source>
        <dbReference type="Proteomes" id="UP001162162"/>
    </source>
</evidence>
<organism evidence="2 3">
    <name type="scientific">Aromia moschata</name>
    <dbReference type="NCBI Taxonomy" id="1265417"/>
    <lineage>
        <taxon>Eukaryota</taxon>
        <taxon>Metazoa</taxon>
        <taxon>Ecdysozoa</taxon>
        <taxon>Arthropoda</taxon>
        <taxon>Hexapoda</taxon>
        <taxon>Insecta</taxon>
        <taxon>Pterygota</taxon>
        <taxon>Neoptera</taxon>
        <taxon>Endopterygota</taxon>
        <taxon>Coleoptera</taxon>
        <taxon>Polyphaga</taxon>
        <taxon>Cucujiformia</taxon>
        <taxon>Chrysomeloidea</taxon>
        <taxon>Cerambycidae</taxon>
        <taxon>Cerambycinae</taxon>
        <taxon>Callichromatini</taxon>
        <taxon>Aromia</taxon>
    </lineage>
</organism>
<evidence type="ECO:0000256" key="1">
    <source>
        <dbReference type="SAM" id="MobiDB-lite"/>
    </source>
</evidence>
<feature type="compositionally biased region" description="Pro residues" evidence="1">
    <location>
        <begin position="44"/>
        <end position="53"/>
    </location>
</feature>
<feature type="non-terminal residue" evidence="2">
    <location>
        <position position="119"/>
    </location>
</feature>
<feature type="compositionally biased region" description="Acidic residues" evidence="1">
    <location>
        <begin position="100"/>
        <end position="110"/>
    </location>
</feature>
<protein>
    <submittedName>
        <fullName evidence="2">Uncharacterized protein</fullName>
    </submittedName>
</protein>